<gene>
    <name evidence="2" type="ORF">HBH26_17905</name>
</gene>
<comment type="caution">
    <text evidence="2">The sequence shown here is derived from an EMBL/GenBank/DDBJ whole genome shotgun (WGS) entry which is preliminary data.</text>
</comment>
<dbReference type="Gene3D" id="4.10.410.40">
    <property type="match status" value="1"/>
</dbReference>
<reference evidence="2 3" key="1">
    <citation type="submission" date="2020-03" db="EMBL/GenBank/DDBJ databases">
        <authorList>
            <person name="Wang L."/>
            <person name="He N."/>
            <person name="Li Y."/>
            <person name="Fang Y."/>
            <person name="Zhang F."/>
        </authorList>
    </citation>
    <scope>NUCLEOTIDE SEQUENCE [LARGE SCALE GENOMIC DNA]</scope>
    <source>
        <strain evidence="2 3">36D10-4-7</strain>
    </source>
</reference>
<keyword evidence="3" id="KW-1185">Reference proteome</keyword>
<dbReference type="RefSeq" id="WP_168136010.1">
    <property type="nucleotide sequence ID" value="NZ_JAAVJH010000018.1"/>
</dbReference>
<dbReference type="Proteomes" id="UP000732399">
    <property type="component" value="Unassembled WGS sequence"/>
</dbReference>
<evidence type="ECO:0000313" key="3">
    <source>
        <dbReference type="Proteomes" id="UP000732399"/>
    </source>
</evidence>
<dbReference type="Pfam" id="PF16461">
    <property type="entry name" value="Phage_TTP_12"/>
    <property type="match status" value="1"/>
</dbReference>
<evidence type="ECO:0000259" key="1">
    <source>
        <dbReference type="Pfam" id="PF16461"/>
    </source>
</evidence>
<organism evidence="2 3">
    <name type="scientific">Sphingomonas corticis</name>
    <dbReference type="NCBI Taxonomy" id="2722791"/>
    <lineage>
        <taxon>Bacteria</taxon>
        <taxon>Pseudomonadati</taxon>
        <taxon>Pseudomonadota</taxon>
        <taxon>Alphaproteobacteria</taxon>
        <taxon>Sphingomonadales</taxon>
        <taxon>Sphingomonadaceae</taxon>
        <taxon>Sphingomonas</taxon>
    </lineage>
</organism>
<sequence>MPATTAITGLGIKFGIKATANATTYTDVAEVFDITPPQEMDDEIEATHYQSPDGFKEFIGGLTDPGECTFSLNYVPGNSAEQLILATKTTRKARGVRLTWPNGYTWTFDLLIRGFQPTAPLNDRLTAEVTGRVSGSIARAAASV</sequence>
<evidence type="ECO:0000313" key="2">
    <source>
        <dbReference type="EMBL" id="NJR80456.1"/>
    </source>
</evidence>
<proteinExistence type="predicted"/>
<protein>
    <recommendedName>
        <fullName evidence="1">Lambda phage tail tube protein N-terminal domain-containing protein</fullName>
    </recommendedName>
</protein>
<accession>A0ABX1CUH5</accession>
<name>A0ABX1CUH5_9SPHN</name>
<feature type="domain" description="Lambda phage tail tube protein N-terminal" evidence="1">
    <location>
        <begin position="23"/>
        <end position="135"/>
    </location>
</feature>
<dbReference type="EMBL" id="JAAVJH010000018">
    <property type="protein sequence ID" value="NJR80456.1"/>
    <property type="molecule type" value="Genomic_DNA"/>
</dbReference>
<dbReference type="InterPro" id="IPR032494">
    <property type="entry name" value="Phage_TTP_N"/>
</dbReference>